<evidence type="ECO:0000256" key="3">
    <source>
        <dbReference type="ARBA" id="ARBA00022692"/>
    </source>
</evidence>
<keyword evidence="4 7" id="KW-1133">Transmembrane helix</keyword>
<evidence type="ECO:0000259" key="8">
    <source>
        <dbReference type="PROSITE" id="PS50850"/>
    </source>
</evidence>
<feature type="compositionally biased region" description="Low complexity" evidence="6">
    <location>
        <begin position="33"/>
        <end position="43"/>
    </location>
</feature>
<dbReference type="InterPro" id="IPR036259">
    <property type="entry name" value="MFS_trans_sf"/>
</dbReference>
<feature type="region of interest" description="Disordered" evidence="6">
    <location>
        <begin position="445"/>
        <end position="469"/>
    </location>
</feature>
<comment type="subcellular location">
    <subcellularLocation>
        <location evidence="1">Cell membrane</location>
        <topology evidence="1">Multi-pass membrane protein</topology>
    </subcellularLocation>
</comment>
<evidence type="ECO:0000256" key="4">
    <source>
        <dbReference type="ARBA" id="ARBA00022989"/>
    </source>
</evidence>
<evidence type="ECO:0000256" key="2">
    <source>
        <dbReference type="ARBA" id="ARBA00022475"/>
    </source>
</evidence>
<evidence type="ECO:0000313" key="9">
    <source>
        <dbReference type="EMBL" id="MDF3300838.1"/>
    </source>
</evidence>
<feature type="transmembrane region" description="Helical" evidence="7">
    <location>
        <begin position="352"/>
        <end position="374"/>
    </location>
</feature>
<dbReference type="RefSeq" id="WP_276110387.1">
    <property type="nucleotide sequence ID" value="NZ_JARJBB010000009.1"/>
</dbReference>
<feature type="region of interest" description="Disordered" evidence="6">
    <location>
        <begin position="1"/>
        <end position="43"/>
    </location>
</feature>
<keyword evidence="2" id="KW-1003">Cell membrane</keyword>
<feature type="transmembrane region" description="Helical" evidence="7">
    <location>
        <begin position="415"/>
        <end position="433"/>
    </location>
</feature>
<keyword evidence="5 7" id="KW-0472">Membrane</keyword>
<evidence type="ECO:0000256" key="7">
    <source>
        <dbReference type="SAM" id="Phobius"/>
    </source>
</evidence>
<dbReference type="InterPro" id="IPR011701">
    <property type="entry name" value="MFS"/>
</dbReference>
<protein>
    <submittedName>
        <fullName evidence="9">MFS transporter</fullName>
    </submittedName>
</protein>
<proteinExistence type="predicted"/>
<dbReference type="Proteomes" id="UP001221150">
    <property type="component" value="Unassembled WGS sequence"/>
</dbReference>
<feature type="transmembrane region" description="Helical" evidence="7">
    <location>
        <begin position="292"/>
        <end position="316"/>
    </location>
</feature>
<sequence>MTVSQTPPESTADETPASGGQEPPGPERDEAEGSAPAGNPPAAAAEKPLLKNVDFQALWISEAFAALAKETAEVAYPLLILASTGSAFYAGAVGSAQLLTASLLSIPGGTLADRMDRRLLMIICNVVRAVLLGLFSLLIFADRTHPFLVFAIAIGSAACLGISNPTGLAAIKQLVPPSQLSQATAQNQIRYFAATMGGPPIGGGLFGVARAFPFLSSAIGFVVSTVLLLFIRKPMKVEHIAPGEKRHTAEGFRILARQPILRLLIVWIMGSNMAFTHSGVFLALIATAESRGASAGFTGLLLSIAGVGGLIGSLIAGPVIKKVAPAKLFLAAAWIGPVAAILLANVTGIVPLGIIVACVFLRGPITSALFLAYLAAMVPDKAQGRVLGAVMFMSMIAAPVGVFVIGTVFDQAGPVWVFTVMAVLSGLAALPTLSPRIRNLAPPEAYADTASADPTPAHTTPSDTEGEAR</sequence>
<evidence type="ECO:0000256" key="5">
    <source>
        <dbReference type="ARBA" id="ARBA00023136"/>
    </source>
</evidence>
<evidence type="ECO:0000256" key="6">
    <source>
        <dbReference type="SAM" id="MobiDB-lite"/>
    </source>
</evidence>
<dbReference type="CDD" id="cd06173">
    <property type="entry name" value="MFS_MefA_like"/>
    <property type="match status" value="1"/>
</dbReference>
<dbReference type="EMBL" id="JARJBB010000009">
    <property type="protein sequence ID" value="MDF3300838.1"/>
    <property type="molecule type" value="Genomic_DNA"/>
</dbReference>
<reference evidence="9 10" key="1">
    <citation type="submission" date="2023-03" db="EMBL/GenBank/DDBJ databases">
        <title>Draft genome sequence of Streptomyces sp. K1PA1 isolated from peat swamp forest in Thailand.</title>
        <authorList>
            <person name="Klaysubun C."/>
            <person name="Duangmal K."/>
        </authorList>
    </citation>
    <scope>NUCLEOTIDE SEQUENCE [LARGE SCALE GENOMIC DNA]</scope>
    <source>
        <strain evidence="9 10">K1PA1</strain>
    </source>
</reference>
<accession>A0ABT6A856</accession>
<feature type="transmembrane region" description="Helical" evidence="7">
    <location>
        <begin position="87"/>
        <end position="107"/>
    </location>
</feature>
<evidence type="ECO:0000256" key="1">
    <source>
        <dbReference type="ARBA" id="ARBA00004651"/>
    </source>
</evidence>
<feature type="transmembrane region" description="Helical" evidence="7">
    <location>
        <begin position="147"/>
        <end position="171"/>
    </location>
</feature>
<feature type="domain" description="Major facilitator superfamily (MFS) profile" evidence="8">
    <location>
        <begin position="40"/>
        <end position="437"/>
    </location>
</feature>
<dbReference type="PROSITE" id="PS50850">
    <property type="entry name" value="MFS"/>
    <property type="match status" value="1"/>
</dbReference>
<feature type="transmembrane region" description="Helical" evidence="7">
    <location>
        <begin position="386"/>
        <end position="409"/>
    </location>
</feature>
<keyword evidence="3 7" id="KW-0812">Transmembrane</keyword>
<feature type="transmembrane region" description="Helical" evidence="7">
    <location>
        <begin position="119"/>
        <end position="141"/>
    </location>
</feature>
<dbReference type="PANTHER" id="PTHR23513">
    <property type="entry name" value="INTEGRAL MEMBRANE EFFLUX PROTEIN-RELATED"/>
    <property type="match status" value="1"/>
</dbReference>
<feature type="transmembrane region" description="Helical" evidence="7">
    <location>
        <begin position="328"/>
        <end position="346"/>
    </location>
</feature>
<keyword evidence="10" id="KW-1185">Reference proteome</keyword>
<dbReference type="PANTHER" id="PTHR23513:SF6">
    <property type="entry name" value="MAJOR FACILITATOR SUPERFAMILY ASSOCIATED DOMAIN-CONTAINING PROTEIN"/>
    <property type="match status" value="1"/>
</dbReference>
<organism evidence="9 10">
    <name type="scientific">Streptomyces tropicalis</name>
    <dbReference type="NCBI Taxonomy" id="3034234"/>
    <lineage>
        <taxon>Bacteria</taxon>
        <taxon>Bacillati</taxon>
        <taxon>Actinomycetota</taxon>
        <taxon>Actinomycetes</taxon>
        <taxon>Kitasatosporales</taxon>
        <taxon>Streptomycetaceae</taxon>
        <taxon>Streptomyces</taxon>
    </lineage>
</organism>
<comment type="caution">
    <text evidence="9">The sequence shown here is derived from an EMBL/GenBank/DDBJ whole genome shotgun (WGS) entry which is preliminary data.</text>
</comment>
<feature type="transmembrane region" description="Helical" evidence="7">
    <location>
        <begin position="263"/>
        <end position="286"/>
    </location>
</feature>
<dbReference type="Gene3D" id="1.20.1250.20">
    <property type="entry name" value="MFS general substrate transporter like domains"/>
    <property type="match status" value="1"/>
</dbReference>
<name>A0ABT6A856_9ACTN</name>
<evidence type="ECO:0000313" key="10">
    <source>
        <dbReference type="Proteomes" id="UP001221150"/>
    </source>
</evidence>
<dbReference type="InterPro" id="IPR020846">
    <property type="entry name" value="MFS_dom"/>
</dbReference>
<gene>
    <name evidence="9" type="ORF">P3H78_19850</name>
</gene>
<feature type="transmembrane region" description="Helical" evidence="7">
    <location>
        <begin position="214"/>
        <end position="231"/>
    </location>
</feature>
<dbReference type="Pfam" id="PF07690">
    <property type="entry name" value="MFS_1"/>
    <property type="match status" value="1"/>
</dbReference>
<dbReference type="SUPFAM" id="SSF103473">
    <property type="entry name" value="MFS general substrate transporter"/>
    <property type="match status" value="1"/>
</dbReference>